<organism evidence="2 3">
    <name type="scientific">Wenjunlia tyrosinilytica</name>
    <dbReference type="NCBI Taxonomy" id="1544741"/>
    <lineage>
        <taxon>Bacteria</taxon>
        <taxon>Bacillati</taxon>
        <taxon>Actinomycetota</taxon>
        <taxon>Actinomycetes</taxon>
        <taxon>Kitasatosporales</taxon>
        <taxon>Streptomycetaceae</taxon>
        <taxon>Wenjunlia</taxon>
    </lineage>
</organism>
<dbReference type="EMBL" id="BMMS01000034">
    <property type="protein sequence ID" value="GGO97546.1"/>
    <property type="molecule type" value="Genomic_DNA"/>
</dbReference>
<accession>A0A917ZYL3</accession>
<name>A0A917ZYL3_9ACTN</name>
<gene>
    <name evidence="2" type="ORF">GCM10012280_59600</name>
</gene>
<sequence>MVDLVTKTAVKARNAVDQRLEAMRSRQGDAGQTAVEYLGIVVIIAAIILALSGTDIGQAIKDGIMSMIDKVLGAS</sequence>
<proteinExistence type="predicted"/>
<comment type="caution">
    <text evidence="2">The sequence shown here is derived from an EMBL/GenBank/DDBJ whole genome shotgun (WGS) entry which is preliminary data.</text>
</comment>
<dbReference type="Proteomes" id="UP000641932">
    <property type="component" value="Unassembled WGS sequence"/>
</dbReference>
<evidence type="ECO:0000313" key="3">
    <source>
        <dbReference type="Proteomes" id="UP000641932"/>
    </source>
</evidence>
<keyword evidence="1" id="KW-0812">Transmembrane</keyword>
<evidence type="ECO:0000256" key="1">
    <source>
        <dbReference type="SAM" id="Phobius"/>
    </source>
</evidence>
<feature type="transmembrane region" description="Helical" evidence="1">
    <location>
        <begin position="37"/>
        <end position="57"/>
    </location>
</feature>
<dbReference type="RefSeq" id="WP_189134936.1">
    <property type="nucleotide sequence ID" value="NZ_BMMS01000034.1"/>
</dbReference>
<evidence type="ECO:0000313" key="2">
    <source>
        <dbReference type="EMBL" id="GGO97546.1"/>
    </source>
</evidence>
<dbReference type="AlphaFoldDB" id="A0A917ZYL3"/>
<keyword evidence="3" id="KW-1185">Reference proteome</keyword>
<protein>
    <recommendedName>
        <fullName evidence="4">Pilus assembly protein Flp/PilA</fullName>
    </recommendedName>
</protein>
<keyword evidence="1" id="KW-0472">Membrane</keyword>
<reference evidence="2" key="1">
    <citation type="journal article" date="2014" name="Int. J. Syst. Evol. Microbiol.">
        <title>Complete genome sequence of Corynebacterium casei LMG S-19264T (=DSM 44701T), isolated from a smear-ripened cheese.</title>
        <authorList>
            <consortium name="US DOE Joint Genome Institute (JGI-PGF)"/>
            <person name="Walter F."/>
            <person name="Albersmeier A."/>
            <person name="Kalinowski J."/>
            <person name="Ruckert C."/>
        </authorList>
    </citation>
    <scope>NUCLEOTIDE SEQUENCE</scope>
    <source>
        <strain evidence="2">CGMCC 4.7201</strain>
    </source>
</reference>
<reference evidence="2" key="2">
    <citation type="submission" date="2020-09" db="EMBL/GenBank/DDBJ databases">
        <authorList>
            <person name="Sun Q."/>
            <person name="Zhou Y."/>
        </authorList>
    </citation>
    <scope>NUCLEOTIDE SEQUENCE</scope>
    <source>
        <strain evidence="2">CGMCC 4.7201</strain>
    </source>
</reference>
<evidence type="ECO:0008006" key="4">
    <source>
        <dbReference type="Google" id="ProtNLM"/>
    </source>
</evidence>
<keyword evidence="1" id="KW-1133">Transmembrane helix</keyword>